<dbReference type="InterPro" id="IPR013656">
    <property type="entry name" value="PAS_4"/>
</dbReference>
<feature type="domain" description="Histidine kinase" evidence="7">
    <location>
        <begin position="632"/>
        <end position="849"/>
    </location>
</feature>
<evidence type="ECO:0000313" key="10">
    <source>
        <dbReference type="Proteomes" id="UP001476807"/>
    </source>
</evidence>
<dbReference type="InterPro" id="IPR003661">
    <property type="entry name" value="HisK_dim/P_dom"/>
</dbReference>
<evidence type="ECO:0000256" key="3">
    <source>
        <dbReference type="ARBA" id="ARBA00022553"/>
    </source>
</evidence>
<sequence length="854" mass="97398">MTDNPVSTVQEKYKSQYLLFQKVFESQSGLSLLLTPQFIILSATDAFLKESYYSLEDIEGKYLFDVFPDNPSTPEVNSSSNLRASLEQVLTTGKAHKMDILRYDIPDPSNPGNFIERYWNTINKPICNELGEIICILHETTNATEEVLATQQLEKSREREQSALAQAQHSRLRLERLFEQAPAALAILEGPDLVYKVLNEGYRKLFPGRELLGLPLFEALPELKNQPIDDIITKVYNTGETFEGRELLVPVARYEDQPAEDIYWNFIYQTLFDTKGKINGVLIFALDVTESVVARQKLEKNTEELRALNQELEARVKRRTEKLQAAESEADRQSKRLKDLFMQAPSAICILDGPDLVYELVNPVYQQLFPDRVLLGKPILEALPEIKDNQVYKTFREVYETGETHEEAEMLIPFARPDGVLEDRYFKYLQQARYNEQGQVDGVVVFALEVTLQVAARKAAEASEQQLKLVTDSLPVLIGYLDKDVIYRFTNKAYETWFPYKAQELIGRKVRDVVGEKAYANAEKYIEQALAGNLVQFEAKMPYREDFTKYIHTSYVPDIRDGEVKGFYTLVTDISEQVTARKALEESEQKAKAIADELAIANQELKAANLELGNANKQLVYTNKDLDNFIYTASHDLRAPISNIERLLIKLLLVLPEQSREEGEAKQIISMMQKAVERFKKTISNLTEISKLQKSENLESEVIDLPELIEEVKSDLGYLVSESKAEVIVDLNLCKSVSFSEKNLRSIIYNLLSNALKYRHPDRVPLIRIKCDQDEDQFLLTIKDNGLGLSQQSKGKLFTMFRRFHDHVEGSGVGLYMVKRIVDNAGGKIDVETEEGTGTTFKVNLPLLHTKNRV</sequence>
<evidence type="ECO:0000256" key="5">
    <source>
        <dbReference type="ARBA" id="ARBA00022777"/>
    </source>
</evidence>
<dbReference type="SUPFAM" id="SSF55874">
    <property type="entry name" value="ATPase domain of HSP90 chaperone/DNA topoisomerase II/histidine kinase"/>
    <property type="match status" value="1"/>
</dbReference>
<dbReference type="Gene3D" id="1.10.287.130">
    <property type="match status" value="1"/>
</dbReference>
<protein>
    <recommendedName>
        <fullName evidence="2">histidine kinase</fullName>
        <ecNumber evidence="2">2.7.13.3</ecNumber>
    </recommendedName>
</protein>
<dbReference type="InterPro" id="IPR036097">
    <property type="entry name" value="HisK_dim/P_sf"/>
</dbReference>
<keyword evidence="6" id="KW-0175">Coiled coil</keyword>
<keyword evidence="4" id="KW-0808">Transferase</keyword>
<dbReference type="CDD" id="cd00082">
    <property type="entry name" value="HisKA"/>
    <property type="match status" value="1"/>
</dbReference>
<dbReference type="Gene3D" id="3.30.565.10">
    <property type="entry name" value="Histidine kinase-like ATPase, C-terminal domain"/>
    <property type="match status" value="1"/>
</dbReference>
<dbReference type="SUPFAM" id="SSF47384">
    <property type="entry name" value="Homodimeric domain of signal transducing histidine kinase"/>
    <property type="match status" value="1"/>
</dbReference>
<dbReference type="PRINTS" id="PR00344">
    <property type="entry name" value="BCTRLSENSOR"/>
</dbReference>
<evidence type="ECO:0000256" key="2">
    <source>
        <dbReference type="ARBA" id="ARBA00012438"/>
    </source>
</evidence>
<dbReference type="SUPFAM" id="SSF55785">
    <property type="entry name" value="PYP-like sensor domain (PAS domain)"/>
    <property type="match status" value="4"/>
</dbReference>
<dbReference type="InterPro" id="IPR005467">
    <property type="entry name" value="His_kinase_dom"/>
</dbReference>
<dbReference type="Proteomes" id="UP001476807">
    <property type="component" value="Unassembled WGS sequence"/>
</dbReference>
<dbReference type="Pfam" id="PF08448">
    <property type="entry name" value="PAS_4"/>
    <property type="match status" value="3"/>
</dbReference>
<proteinExistence type="predicted"/>
<evidence type="ECO:0000256" key="4">
    <source>
        <dbReference type="ARBA" id="ARBA00022679"/>
    </source>
</evidence>
<dbReference type="SMART" id="SM00388">
    <property type="entry name" value="HisKA"/>
    <property type="match status" value="1"/>
</dbReference>
<dbReference type="InterPro" id="IPR003594">
    <property type="entry name" value="HATPase_dom"/>
</dbReference>
<dbReference type="InterPro" id="IPR004358">
    <property type="entry name" value="Sig_transdc_His_kin-like_C"/>
</dbReference>
<dbReference type="SMART" id="SM00387">
    <property type="entry name" value="HATPase_c"/>
    <property type="match status" value="1"/>
</dbReference>
<dbReference type="PROSITE" id="PS50109">
    <property type="entry name" value="HIS_KIN"/>
    <property type="match status" value="1"/>
</dbReference>
<dbReference type="Gene3D" id="3.30.450.20">
    <property type="entry name" value="PAS domain"/>
    <property type="match status" value="4"/>
</dbReference>
<dbReference type="RefSeq" id="WP_350414365.1">
    <property type="nucleotide sequence ID" value="NZ_JBEOKT010000025.1"/>
</dbReference>
<name>A0ABV1RYQ0_9BACT</name>
<keyword evidence="3" id="KW-0597">Phosphoprotein</keyword>
<feature type="coiled-coil region" evidence="6">
    <location>
        <begin position="584"/>
        <end position="618"/>
    </location>
</feature>
<comment type="caution">
    <text evidence="9">The sequence shown here is derived from an EMBL/GenBank/DDBJ whole genome shotgun (WGS) entry which is preliminary data.</text>
</comment>
<dbReference type="InterPro" id="IPR052162">
    <property type="entry name" value="Sensor_kinase/Photoreceptor"/>
</dbReference>
<feature type="domain" description="PAS" evidence="8">
    <location>
        <begin position="463"/>
        <end position="533"/>
    </location>
</feature>
<dbReference type="Pfam" id="PF02518">
    <property type="entry name" value="HATPase_c"/>
    <property type="match status" value="1"/>
</dbReference>
<evidence type="ECO:0000259" key="8">
    <source>
        <dbReference type="PROSITE" id="PS50112"/>
    </source>
</evidence>
<evidence type="ECO:0000256" key="1">
    <source>
        <dbReference type="ARBA" id="ARBA00000085"/>
    </source>
</evidence>
<dbReference type="EMBL" id="JBEOKT010000025">
    <property type="protein sequence ID" value="MER2999521.1"/>
    <property type="molecule type" value="Genomic_DNA"/>
</dbReference>
<dbReference type="InterPro" id="IPR035965">
    <property type="entry name" value="PAS-like_dom_sf"/>
</dbReference>
<dbReference type="InterPro" id="IPR036890">
    <property type="entry name" value="HATPase_C_sf"/>
</dbReference>
<organism evidence="9 10">
    <name type="scientific">Pontibacter populi</name>
    <dbReference type="NCBI Taxonomy" id="890055"/>
    <lineage>
        <taxon>Bacteria</taxon>
        <taxon>Pseudomonadati</taxon>
        <taxon>Bacteroidota</taxon>
        <taxon>Cytophagia</taxon>
        <taxon>Cytophagales</taxon>
        <taxon>Hymenobacteraceae</taxon>
        <taxon>Pontibacter</taxon>
    </lineage>
</organism>
<comment type="catalytic activity">
    <reaction evidence="1">
        <text>ATP + protein L-histidine = ADP + protein N-phospho-L-histidine.</text>
        <dbReference type="EC" id="2.7.13.3"/>
    </reaction>
</comment>
<dbReference type="NCBIfam" id="TIGR00229">
    <property type="entry name" value="sensory_box"/>
    <property type="match status" value="1"/>
</dbReference>
<dbReference type="InterPro" id="IPR000014">
    <property type="entry name" value="PAS"/>
</dbReference>
<reference evidence="9 10" key="1">
    <citation type="submission" date="2024-06" db="EMBL/GenBank/DDBJ databases">
        <title>Pontibacter populi HYL7-15.</title>
        <authorList>
            <person name="Kim M.K."/>
        </authorList>
    </citation>
    <scope>NUCLEOTIDE SEQUENCE [LARGE SCALE GENOMIC DNA]</scope>
    <source>
        <strain evidence="9 10">HYL7-15</strain>
    </source>
</reference>
<dbReference type="PANTHER" id="PTHR43304:SF1">
    <property type="entry name" value="PAC DOMAIN-CONTAINING PROTEIN"/>
    <property type="match status" value="1"/>
</dbReference>
<dbReference type="EC" id="2.7.13.3" evidence="2"/>
<dbReference type="CDD" id="cd00130">
    <property type="entry name" value="PAS"/>
    <property type="match status" value="1"/>
</dbReference>
<accession>A0ABV1RYQ0</accession>
<keyword evidence="10" id="KW-1185">Reference proteome</keyword>
<keyword evidence="5" id="KW-0418">Kinase</keyword>
<dbReference type="SMART" id="SM00091">
    <property type="entry name" value="PAS"/>
    <property type="match status" value="4"/>
</dbReference>
<evidence type="ECO:0000313" key="9">
    <source>
        <dbReference type="EMBL" id="MER2999521.1"/>
    </source>
</evidence>
<evidence type="ECO:0000259" key="7">
    <source>
        <dbReference type="PROSITE" id="PS50109"/>
    </source>
</evidence>
<gene>
    <name evidence="9" type="ORF">ABS362_18360</name>
</gene>
<feature type="coiled-coil region" evidence="6">
    <location>
        <begin position="291"/>
        <end position="343"/>
    </location>
</feature>
<dbReference type="PANTHER" id="PTHR43304">
    <property type="entry name" value="PHYTOCHROME-LIKE PROTEIN CPH1"/>
    <property type="match status" value="1"/>
</dbReference>
<dbReference type="PROSITE" id="PS50112">
    <property type="entry name" value="PAS"/>
    <property type="match status" value="1"/>
</dbReference>
<evidence type="ECO:0000256" key="6">
    <source>
        <dbReference type="SAM" id="Coils"/>
    </source>
</evidence>